<sequence length="172" mass="20236">MEGYNSLSSIQCPYCGATMNPLSLTNISASGVGITFSRPTRLGIPYYCGVCHRLFWIEKPDLNYLLNHMEFNESILRYLNTKFGITRYKDFLNNNYVAFTKRLAFASKYASLKAEDPTSIINQFINFIKKRQIFSYDYIFEYKRTKKRYYITCYYEKKLDKYVCPGPEPIEV</sequence>
<evidence type="ECO:0000313" key="1">
    <source>
        <dbReference type="EMBL" id="BFH73281.1"/>
    </source>
</evidence>
<organism evidence="1">
    <name type="scientific">Sulfurisphaera javensis</name>
    <dbReference type="NCBI Taxonomy" id="2049879"/>
    <lineage>
        <taxon>Archaea</taxon>
        <taxon>Thermoproteota</taxon>
        <taxon>Thermoprotei</taxon>
        <taxon>Sulfolobales</taxon>
        <taxon>Sulfolobaceae</taxon>
        <taxon>Sulfurisphaera</taxon>
    </lineage>
</organism>
<gene>
    <name evidence="1" type="ORF">SJAV_12250</name>
</gene>
<accession>A0AAT9GRL9</accession>
<dbReference type="EMBL" id="AP031322">
    <property type="protein sequence ID" value="BFH73281.1"/>
    <property type="molecule type" value="Genomic_DNA"/>
</dbReference>
<proteinExistence type="predicted"/>
<dbReference type="KEGG" id="sjv:SJAV_12250"/>
<evidence type="ECO:0008006" key="2">
    <source>
        <dbReference type="Google" id="ProtNLM"/>
    </source>
</evidence>
<dbReference type="AlphaFoldDB" id="A0AAT9GRL9"/>
<protein>
    <recommendedName>
        <fullName evidence="2">CpXC domain-containing protein</fullName>
    </recommendedName>
</protein>
<name>A0AAT9GRL9_9CREN</name>
<reference evidence="1" key="1">
    <citation type="submission" date="2024-03" db="EMBL/GenBank/DDBJ databases">
        <title>Complete genome sequence of Sulfurisphaera javensis strain KD-1.</title>
        <authorList>
            <person name="Sakai H."/>
            <person name="Nur N."/>
            <person name="Suwanto A."/>
            <person name="Kurosawa N."/>
        </authorList>
    </citation>
    <scope>NUCLEOTIDE SEQUENCE</scope>
    <source>
        <strain evidence="1">KD-1</strain>
    </source>
</reference>